<evidence type="ECO:0000256" key="1">
    <source>
        <dbReference type="SAM" id="MobiDB-lite"/>
    </source>
</evidence>
<organism evidence="2 3">
    <name type="scientific">Denitromonas iodatirespirans</name>
    <dbReference type="NCBI Taxonomy" id="2795389"/>
    <lineage>
        <taxon>Bacteria</taxon>
        <taxon>Pseudomonadati</taxon>
        <taxon>Pseudomonadota</taxon>
        <taxon>Betaproteobacteria</taxon>
        <taxon>Rhodocyclales</taxon>
        <taxon>Zoogloeaceae</taxon>
        <taxon>Denitromonas</taxon>
    </lineage>
</organism>
<evidence type="ECO:0000313" key="3">
    <source>
        <dbReference type="Proteomes" id="UP000694660"/>
    </source>
</evidence>
<reference evidence="3" key="1">
    <citation type="journal article" date="2022" name="ISME J.">
        <title>Genetic and phylogenetic analysis of dissimilatory iodate-reducing bacteria identifies potential niches across the world's oceans.</title>
        <authorList>
            <person name="Reyes-Umana V."/>
            <person name="Henning Z."/>
            <person name="Lee K."/>
            <person name="Barnum T.P."/>
            <person name="Coates J.D."/>
        </authorList>
    </citation>
    <scope>NUCLEOTIDE SEQUENCE [LARGE SCALE GENOMIC DNA]</scope>
    <source>
        <strain evidence="3">IR12</strain>
    </source>
</reference>
<gene>
    <name evidence="2" type="ORF">I8J34_19820</name>
</gene>
<dbReference type="Proteomes" id="UP000694660">
    <property type="component" value="Unassembled WGS sequence"/>
</dbReference>
<dbReference type="AlphaFoldDB" id="A0A944DRZ7"/>
<feature type="region of interest" description="Disordered" evidence="1">
    <location>
        <begin position="21"/>
        <end position="71"/>
    </location>
</feature>
<evidence type="ECO:0000313" key="2">
    <source>
        <dbReference type="EMBL" id="MBT0963439.1"/>
    </source>
</evidence>
<sequence length="71" mass="7939">MSFIQGMDFVLDVDATSGVNSETPCGDFDVLSKAEKRQHGQDDDDQPNDIYDAVHSKTSTDWMTESQLPRD</sequence>
<keyword evidence="3" id="KW-1185">Reference proteome</keyword>
<name>A0A944DRZ7_DENI1</name>
<accession>A0A944DRZ7</accession>
<comment type="caution">
    <text evidence="2">The sequence shown here is derived from an EMBL/GenBank/DDBJ whole genome shotgun (WGS) entry which is preliminary data.</text>
</comment>
<dbReference type="EMBL" id="JAEKFT010000029">
    <property type="protein sequence ID" value="MBT0963439.1"/>
    <property type="molecule type" value="Genomic_DNA"/>
</dbReference>
<proteinExistence type="predicted"/>
<feature type="compositionally biased region" description="Polar residues" evidence="1">
    <location>
        <begin position="56"/>
        <end position="71"/>
    </location>
</feature>
<dbReference type="RefSeq" id="WP_214363371.1">
    <property type="nucleotide sequence ID" value="NZ_JAEKFT010000029.1"/>
</dbReference>
<feature type="compositionally biased region" description="Basic and acidic residues" evidence="1">
    <location>
        <begin position="30"/>
        <end position="41"/>
    </location>
</feature>
<protein>
    <submittedName>
        <fullName evidence="2">Uncharacterized protein</fullName>
    </submittedName>
</protein>